<protein>
    <submittedName>
        <fullName evidence="2">Uncharacterized protein</fullName>
    </submittedName>
</protein>
<dbReference type="AlphaFoldDB" id="A0A9D3UY93"/>
<organism evidence="2 3">
    <name type="scientific">Gossypium stocksii</name>
    <dbReference type="NCBI Taxonomy" id="47602"/>
    <lineage>
        <taxon>Eukaryota</taxon>
        <taxon>Viridiplantae</taxon>
        <taxon>Streptophyta</taxon>
        <taxon>Embryophyta</taxon>
        <taxon>Tracheophyta</taxon>
        <taxon>Spermatophyta</taxon>
        <taxon>Magnoliopsida</taxon>
        <taxon>eudicotyledons</taxon>
        <taxon>Gunneridae</taxon>
        <taxon>Pentapetalae</taxon>
        <taxon>rosids</taxon>
        <taxon>malvids</taxon>
        <taxon>Malvales</taxon>
        <taxon>Malvaceae</taxon>
        <taxon>Malvoideae</taxon>
        <taxon>Gossypium</taxon>
    </lineage>
</organism>
<keyword evidence="1" id="KW-0472">Membrane</keyword>
<dbReference type="InterPro" id="IPR036291">
    <property type="entry name" value="NAD(P)-bd_dom_sf"/>
</dbReference>
<dbReference type="SUPFAM" id="SSF51735">
    <property type="entry name" value="NAD(P)-binding Rossmann-fold domains"/>
    <property type="match status" value="1"/>
</dbReference>
<keyword evidence="1" id="KW-0812">Transmembrane</keyword>
<evidence type="ECO:0000313" key="2">
    <source>
        <dbReference type="EMBL" id="KAH1064713.1"/>
    </source>
</evidence>
<comment type="caution">
    <text evidence="2">The sequence shown here is derived from an EMBL/GenBank/DDBJ whole genome shotgun (WGS) entry which is preliminary data.</text>
</comment>
<keyword evidence="1" id="KW-1133">Transmembrane helix</keyword>
<feature type="transmembrane region" description="Helical" evidence="1">
    <location>
        <begin position="70"/>
        <end position="89"/>
    </location>
</feature>
<keyword evidence="3" id="KW-1185">Reference proteome</keyword>
<evidence type="ECO:0000256" key="1">
    <source>
        <dbReference type="SAM" id="Phobius"/>
    </source>
</evidence>
<dbReference type="EMBL" id="JAIQCV010000009">
    <property type="protein sequence ID" value="KAH1064713.1"/>
    <property type="molecule type" value="Genomic_DNA"/>
</dbReference>
<gene>
    <name evidence="2" type="ORF">J1N35_029700</name>
</gene>
<dbReference type="Proteomes" id="UP000828251">
    <property type="component" value="Unassembled WGS sequence"/>
</dbReference>
<proteinExistence type="predicted"/>
<evidence type="ECO:0000313" key="3">
    <source>
        <dbReference type="Proteomes" id="UP000828251"/>
    </source>
</evidence>
<accession>A0A9D3UY93</accession>
<name>A0A9D3UY93_9ROSI</name>
<sequence length="111" mass="11830">MTQCTSFNYQQKFPLSGYAKFKEPNHNLENPPLRLGTSNEALAHRPNLTSCHPELPLIVIVIVKDISGNYFILVLLVLAAAGGLGVSAAQIGKACGALVIAVVRGLPITFS</sequence>
<reference evidence="2 3" key="1">
    <citation type="journal article" date="2021" name="Plant Biotechnol. J.">
        <title>Multi-omics assisted identification of the key and species-specific regulatory components of drought-tolerant mechanisms in Gossypium stocksii.</title>
        <authorList>
            <person name="Yu D."/>
            <person name="Ke L."/>
            <person name="Zhang D."/>
            <person name="Wu Y."/>
            <person name="Sun Y."/>
            <person name="Mei J."/>
            <person name="Sun J."/>
            <person name="Sun Y."/>
        </authorList>
    </citation>
    <scope>NUCLEOTIDE SEQUENCE [LARGE SCALE GENOMIC DNA]</scope>
    <source>
        <strain evidence="3">cv. E1</strain>
        <tissue evidence="2">Leaf</tissue>
    </source>
</reference>